<dbReference type="AlphaFoldDB" id="A0A4R6RL56"/>
<dbReference type="Gene3D" id="1.10.287.130">
    <property type="match status" value="1"/>
</dbReference>
<evidence type="ECO:0000313" key="10">
    <source>
        <dbReference type="Proteomes" id="UP000294547"/>
    </source>
</evidence>
<evidence type="ECO:0000256" key="2">
    <source>
        <dbReference type="ARBA" id="ARBA00012438"/>
    </source>
</evidence>
<dbReference type="PROSITE" id="PS50113">
    <property type="entry name" value="PAC"/>
    <property type="match status" value="2"/>
</dbReference>
<comment type="caution">
    <text evidence="9">The sequence shown here is derived from an EMBL/GenBank/DDBJ whole genome shotgun (WGS) entry which is preliminary data.</text>
</comment>
<name>A0A4R6RL56_9HYPH</name>
<evidence type="ECO:0000259" key="5">
    <source>
        <dbReference type="PROSITE" id="PS50109"/>
    </source>
</evidence>
<dbReference type="Pfam" id="PF00072">
    <property type="entry name" value="Response_reg"/>
    <property type="match status" value="1"/>
</dbReference>
<dbReference type="OrthoDB" id="9796100at2"/>
<reference evidence="9 10" key="1">
    <citation type="submission" date="2019-03" db="EMBL/GenBank/DDBJ databases">
        <title>Genomic Encyclopedia of Type Strains, Phase IV (KMG-IV): sequencing the most valuable type-strain genomes for metagenomic binning, comparative biology and taxonomic classification.</title>
        <authorList>
            <person name="Goeker M."/>
        </authorList>
    </citation>
    <scope>NUCLEOTIDE SEQUENCE [LARGE SCALE GENOMIC DNA]</scope>
    <source>
        <strain evidence="9 10">DSM 102969</strain>
    </source>
</reference>
<dbReference type="PROSITE" id="PS50112">
    <property type="entry name" value="PAS"/>
    <property type="match status" value="2"/>
</dbReference>
<dbReference type="Gene3D" id="3.30.565.10">
    <property type="entry name" value="Histidine kinase-like ATPase, C-terminal domain"/>
    <property type="match status" value="1"/>
</dbReference>
<evidence type="ECO:0000259" key="8">
    <source>
        <dbReference type="PROSITE" id="PS50113"/>
    </source>
</evidence>
<dbReference type="PANTHER" id="PTHR43065:SF49">
    <property type="entry name" value="HISTIDINE KINASE"/>
    <property type="match status" value="1"/>
</dbReference>
<dbReference type="SUPFAM" id="SSF47384">
    <property type="entry name" value="Homodimeric domain of signal transducing histidine kinase"/>
    <property type="match status" value="1"/>
</dbReference>
<protein>
    <recommendedName>
        <fullName evidence="2">histidine kinase</fullName>
        <ecNumber evidence="2">2.7.13.3</ecNumber>
    </recommendedName>
</protein>
<dbReference type="SMART" id="SM00387">
    <property type="entry name" value="HATPase_c"/>
    <property type="match status" value="1"/>
</dbReference>
<comment type="catalytic activity">
    <reaction evidence="1">
        <text>ATP + protein L-histidine = ADP + protein N-phospho-L-histidine.</text>
        <dbReference type="EC" id="2.7.13.3"/>
    </reaction>
</comment>
<organism evidence="9 10">
    <name type="scientific">Oharaeibacter diazotrophicus</name>
    <dbReference type="NCBI Taxonomy" id="1920512"/>
    <lineage>
        <taxon>Bacteria</taxon>
        <taxon>Pseudomonadati</taxon>
        <taxon>Pseudomonadota</taxon>
        <taxon>Alphaproteobacteria</taxon>
        <taxon>Hyphomicrobiales</taxon>
        <taxon>Pleomorphomonadaceae</taxon>
        <taxon>Oharaeibacter</taxon>
    </lineage>
</organism>
<dbReference type="EC" id="2.7.13.3" evidence="2"/>
<dbReference type="PROSITE" id="PS50109">
    <property type="entry name" value="HIS_KIN"/>
    <property type="match status" value="1"/>
</dbReference>
<dbReference type="InterPro" id="IPR000700">
    <property type="entry name" value="PAS-assoc_C"/>
</dbReference>
<dbReference type="Pfam" id="PF13426">
    <property type="entry name" value="PAS_9"/>
    <property type="match status" value="2"/>
</dbReference>
<feature type="modified residue" description="4-aspartylphosphate" evidence="4">
    <location>
        <position position="577"/>
    </location>
</feature>
<accession>A0A4R6RL56</accession>
<keyword evidence="3 4" id="KW-0597">Phosphoprotein</keyword>
<dbReference type="InterPro" id="IPR003661">
    <property type="entry name" value="HisK_dim/P_dom"/>
</dbReference>
<dbReference type="Gene3D" id="3.30.450.20">
    <property type="entry name" value="PAS domain"/>
    <property type="match status" value="2"/>
</dbReference>
<evidence type="ECO:0000313" key="9">
    <source>
        <dbReference type="EMBL" id="TDP87391.1"/>
    </source>
</evidence>
<feature type="domain" description="PAS" evidence="7">
    <location>
        <begin position="140"/>
        <end position="197"/>
    </location>
</feature>
<dbReference type="Proteomes" id="UP000294547">
    <property type="component" value="Unassembled WGS sequence"/>
</dbReference>
<dbReference type="InterPro" id="IPR005467">
    <property type="entry name" value="His_kinase_dom"/>
</dbReference>
<dbReference type="EMBL" id="SNXY01000006">
    <property type="protein sequence ID" value="TDP87391.1"/>
    <property type="molecule type" value="Genomic_DNA"/>
</dbReference>
<dbReference type="SUPFAM" id="SSF55874">
    <property type="entry name" value="ATPase domain of HSP90 chaperone/DNA topoisomerase II/histidine kinase"/>
    <property type="match status" value="1"/>
</dbReference>
<dbReference type="InterPro" id="IPR004358">
    <property type="entry name" value="Sig_transdc_His_kin-like_C"/>
</dbReference>
<dbReference type="SMART" id="SM00091">
    <property type="entry name" value="PAS"/>
    <property type="match status" value="2"/>
</dbReference>
<proteinExistence type="predicted"/>
<dbReference type="SUPFAM" id="SSF55785">
    <property type="entry name" value="PYP-like sensor domain (PAS domain)"/>
    <property type="match status" value="2"/>
</dbReference>
<evidence type="ECO:0000256" key="3">
    <source>
        <dbReference type="ARBA" id="ARBA00022553"/>
    </source>
</evidence>
<dbReference type="Pfam" id="PF02518">
    <property type="entry name" value="HATPase_c"/>
    <property type="match status" value="1"/>
</dbReference>
<dbReference type="SMART" id="SM00448">
    <property type="entry name" value="REC"/>
    <property type="match status" value="1"/>
</dbReference>
<feature type="domain" description="PAC" evidence="8">
    <location>
        <begin position="87"/>
        <end position="139"/>
    </location>
</feature>
<dbReference type="SMART" id="SM00388">
    <property type="entry name" value="HisKA"/>
    <property type="match status" value="1"/>
</dbReference>
<dbReference type="InterPro" id="IPR003594">
    <property type="entry name" value="HATPase_dom"/>
</dbReference>
<dbReference type="RefSeq" id="WP_126535501.1">
    <property type="nucleotide sequence ID" value="NZ_BSPM01000008.1"/>
</dbReference>
<feature type="domain" description="PAC" evidence="8">
    <location>
        <begin position="215"/>
        <end position="267"/>
    </location>
</feature>
<dbReference type="InterPro" id="IPR001789">
    <property type="entry name" value="Sig_transdc_resp-reg_receiver"/>
</dbReference>
<evidence type="ECO:0000259" key="7">
    <source>
        <dbReference type="PROSITE" id="PS50112"/>
    </source>
</evidence>
<sequence>MERRDRAEGSDDDSRYRRLVDAITDYAIYMLDPNGIVSSWNPGARRFKGYEREEILGRHFSIFYTEEDREAGIPALALRTAAESGRFNAEGWRLRKDGGRFWASVVIDPIHDADGAVVGFAKVTRDLTDRRAADEALRRSEQQFRLLVQSVTDYAIFMLDPQGNVASWNAGAERIKGYAPAEILGEHISVFYTPEEQIAGLPRLALETAAREGRFESEGQRVRKDGSRFDAHVVLDAVHDETGRPIGFAKITRDISERLQAQRELEATREALFQSQKIEAVGQLTGGVAHDFNNLLAVVMGGLEVLRRRVPDEPRTRAILDDLVRAVDRGAALTRRMLAFARRQDLVIRAVDVAALVAGMTELLERSLGPAIAIETPFPADVPPVRTDSHHLETALINLAVNARDAMPEGGTITFSAAPAVPDPTDGLPPGAYVAVAVTDSGSGMDEATLARAVEPFFTTKGVGKGTGLGLSMVHGLAEQSGGRMRIRSRVGIGTTVELLLPAAAPEDVRDEPARPRPVPTPGRRLAVLAVDDDELVLAATAGMLEDLGHAVVAVPSAARALGLVESGGAFDLVLTDQVMPEMTGAELAARLAAIRPELPILVVTGYSDLPADLPAHRLAKPFSRDGLAAAIADATAGRTGPRAVL</sequence>
<dbReference type="InterPro" id="IPR036097">
    <property type="entry name" value="HisK_dim/P_sf"/>
</dbReference>
<dbReference type="PROSITE" id="PS50110">
    <property type="entry name" value="RESPONSE_REGULATORY"/>
    <property type="match status" value="1"/>
</dbReference>
<dbReference type="InterPro" id="IPR011006">
    <property type="entry name" value="CheY-like_superfamily"/>
</dbReference>
<dbReference type="PRINTS" id="PR00344">
    <property type="entry name" value="BCTRLSENSOR"/>
</dbReference>
<dbReference type="InterPro" id="IPR036890">
    <property type="entry name" value="HATPase_C_sf"/>
</dbReference>
<dbReference type="Pfam" id="PF00512">
    <property type="entry name" value="HisKA"/>
    <property type="match status" value="1"/>
</dbReference>
<feature type="domain" description="PAS" evidence="7">
    <location>
        <begin position="12"/>
        <end position="85"/>
    </location>
</feature>
<dbReference type="SUPFAM" id="SSF52172">
    <property type="entry name" value="CheY-like"/>
    <property type="match status" value="1"/>
</dbReference>
<dbReference type="InterPro" id="IPR001610">
    <property type="entry name" value="PAC"/>
</dbReference>
<dbReference type="SMART" id="SM00086">
    <property type="entry name" value="PAC"/>
    <property type="match status" value="2"/>
</dbReference>
<dbReference type="CDD" id="cd00130">
    <property type="entry name" value="PAS"/>
    <property type="match status" value="2"/>
</dbReference>
<dbReference type="Gene3D" id="3.40.50.2300">
    <property type="match status" value="1"/>
</dbReference>
<evidence type="ECO:0000259" key="6">
    <source>
        <dbReference type="PROSITE" id="PS50110"/>
    </source>
</evidence>
<feature type="domain" description="Response regulatory" evidence="6">
    <location>
        <begin position="527"/>
        <end position="636"/>
    </location>
</feature>
<dbReference type="InterPro" id="IPR035965">
    <property type="entry name" value="PAS-like_dom_sf"/>
</dbReference>
<evidence type="ECO:0000256" key="4">
    <source>
        <dbReference type="PROSITE-ProRule" id="PRU00169"/>
    </source>
</evidence>
<gene>
    <name evidence="9" type="ORF">EDD54_1285</name>
</gene>
<dbReference type="PANTHER" id="PTHR43065">
    <property type="entry name" value="SENSOR HISTIDINE KINASE"/>
    <property type="match status" value="1"/>
</dbReference>
<feature type="domain" description="Histidine kinase" evidence="5">
    <location>
        <begin position="287"/>
        <end position="505"/>
    </location>
</feature>
<dbReference type="NCBIfam" id="TIGR00229">
    <property type="entry name" value="sensory_box"/>
    <property type="match status" value="2"/>
</dbReference>
<dbReference type="GO" id="GO:0000155">
    <property type="term" value="F:phosphorelay sensor kinase activity"/>
    <property type="evidence" value="ECO:0007669"/>
    <property type="project" value="InterPro"/>
</dbReference>
<keyword evidence="10" id="KW-1185">Reference proteome</keyword>
<evidence type="ECO:0000256" key="1">
    <source>
        <dbReference type="ARBA" id="ARBA00000085"/>
    </source>
</evidence>
<dbReference type="InterPro" id="IPR000014">
    <property type="entry name" value="PAS"/>
</dbReference>